<comment type="caution">
    <text evidence="10">The sequence shown here is derived from an EMBL/GenBank/DDBJ whole genome shotgun (WGS) entry which is preliminary data.</text>
</comment>
<dbReference type="EC" id="3.2.1.14" evidence="2"/>
<dbReference type="InterPro" id="IPR050314">
    <property type="entry name" value="Glycosyl_Hydrlase_18"/>
</dbReference>
<dbReference type="SUPFAM" id="SSF51445">
    <property type="entry name" value="(Trans)glycosidases"/>
    <property type="match status" value="1"/>
</dbReference>
<evidence type="ECO:0000256" key="6">
    <source>
        <dbReference type="RuleBase" id="RU000489"/>
    </source>
</evidence>
<dbReference type="Proteomes" id="UP001596220">
    <property type="component" value="Unassembled WGS sequence"/>
</dbReference>
<evidence type="ECO:0000313" key="11">
    <source>
        <dbReference type="Proteomes" id="UP001596220"/>
    </source>
</evidence>
<evidence type="ECO:0000256" key="1">
    <source>
        <dbReference type="ARBA" id="ARBA00000822"/>
    </source>
</evidence>
<keyword evidence="4" id="KW-0119">Carbohydrate metabolism</keyword>
<keyword evidence="4" id="KW-0146">Chitin degradation</keyword>
<dbReference type="CDD" id="cd06548">
    <property type="entry name" value="GH18_chitinase"/>
    <property type="match status" value="1"/>
</dbReference>
<dbReference type="SMART" id="SM00636">
    <property type="entry name" value="Glyco_18"/>
    <property type="match status" value="1"/>
</dbReference>
<evidence type="ECO:0000259" key="9">
    <source>
        <dbReference type="PROSITE" id="PS51910"/>
    </source>
</evidence>
<dbReference type="Gene3D" id="3.10.50.10">
    <property type="match status" value="1"/>
</dbReference>
<dbReference type="PANTHER" id="PTHR11177">
    <property type="entry name" value="CHITINASE"/>
    <property type="match status" value="1"/>
</dbReference>
<dbReference type="GO" id="GO:0016787">
    <property type="term" value="F:hydrolase activity"/>
    <property type="evidence" value="ECO:0007669"/>
    <property type="project" value="UniProtKB-KW"/>
</dbReference>
<keyword evidence="4" id="KW-0624">Polysaccharide degradation</keyword>
<accession>A0ABW1PBX9</accession>
<proteinExistence type="inferred from homology"/>
<evidence type="ECO:0000313" key="10">
    <source>
        <dbReference type="EMBL" id="MFC6092307.1"/>
    </source>
</evidence>
<dbReference type="InterPro" id="IPR001223">
    <property type="entry name" value="Glyco_hydro18_cat"/>
</dbReference>
<dbReference type="RefSeq" id="WP_380638599.1">
    <property type="nucleotide sequence ID" value="NZ_JBHSQO010000027.1"/>
</dbReference>
<keyword evidence="8" id="KW-0732">Signal</keyword>
<feature type="signal peptide" evidence="8">
    <location>
        <begin position="1"/>
        <end position="28"/>
    </location>
</feature>
<keyword evidence="3 6" id="KW-0378">Hydrolase</keyword>
<sequence>MSMKRWGAAVTAGALSIGLLVAGAPAQAHDRHGSGAVRTVGYYTQWSFADRGIPVRYLVDNGTAAKLTHLNYAFGLLDEQGRCVSSDPVADYRRPFTAEQAVNGRADRPGQALAGNLNQIKQLKQRFPKLRVYISLGGWTGSKYFSNAALTRQSRAAHVKSCVDLWLKGNLPGAPAGAAKGVFDGIDLDWEWPATEGNPGNVVRPEDKRNFTELLREYRVQLFTQGLRDRRSYDLTAFLPANREALDRGYEVEKVYRLLDFATVQGYDYHGTWERTTNQQSALRVPEGDPTTPPDSGEIVVDAHLQRGAPRHKVVLGVPYYGRGWTGVTNSNNGLFQQSTGPAPATYEAGYDDYRLLKDLLADGRYRLHRDEAAGHAWLFDGTTFWTYDDPIELERKGRFIRDRELGGAMIWSLDGDTPQGELINGLYAGLHRR</sequence>
<dbReference type="SUPFAM" id="SSF54556">
    <property type="entry name" value="Chitinase insertion domain"/>
    <property type="match status" value="1"/>
</dbReference>
<gene>
    <name evidence="10" type="ORF">ACFP3R_23805</name>
</gene>
<evidence type="ECO:0000256" key="2">
    <source>
        <dbReference type="ARBA" id="ARBA00012729"/>
    </source>
</evidence>
<evidence type="ECO:0000256" key="3">
    <source>
        <dbReference type="ARBA" id="ARBA00022801"/>
    </source>
</evidence>
<organism evidence="10 11">
    <name type="scientific">Saccharothrix lopnurensis</name>
    <dbReference type="NCBI Taxonomy" id="1670621"/>
    <lineage>
        <taxon>Bacteria</taxon>
        <taxon>Bacillati</taxon>
        <taxon>Actinomycetota</taxon>
        <taxon>Actinomycetes</taxon>
        <taxon>Pseudonocardiales</taxon>
        <taxon>Pseudonocardiaceae</taxon>
        <taxon>Saccharothrix</taxon>
    </lineage>
</organism>
<feature type="chain" id="PRO_5045771514" description="chitinase" evidence="8">
    <location>
        <begin position="29"/>
        <end position="434"/>
    </location>
</feature>
<name>A0ABW1PBX9_9PSEU</name>
<dbReference type="EMBL" id="JBHSQO010000027">
    <property type="protein sequence ID" value="MFC6092307.1"/>
    <property type="molecule type" value="Genomic_DNA"/>
</dbReference>
<evidence type="ECO:0000256" key="7">
    <source>
        <dbReference type="RuleBase" id="RU004453"/>
    </source>
</evidence>
<comment type="similarity">
    <text evidence="7">Belongs to the glycosyl hydrolase 18 family.</text>
</comment>
<dbReference type="PROSITE" id="PS01095">
    <property type="entry name" value="GH18_1"/>
    <property type="match status" value="1"/>
</dbReference>
<evidence type="ECO:0000256" key="5">
    <source>
        <dbReference type="ARBA" id="ARBA00023295"/>
    </source>
</evidence>
<dbReference type="Gene3D" id="3.20.20.80">
    <property type="entry name" value="Glycosidases"/>
    <property type="match status" value="1"/>
</dbReference>
<dbReference type="PANTHER" id="PTHR11177:SF317">
    <property type="entry name" value="CHITINASE 12-RELATED"/>
    <property type="match status" value="1"/>
</dbReference>
<reference evidence="11" key="1">
    <citation type="journal article" date="2019" name="Int. J. Syst. Evol. Microbiol.">
        <title>The Global Catalogue of Microorganisms (GCM) 10K type strain sequencing project: providing services to taxonomists for standard genome sequencing and annotation.</title>
        <authorList>
            <consortium name="The Broad Institute Genomics Platform"/>
            <consortium name="The Broad Institute Genome Sequencing Center for Infectious Disease"/>
            <person name="Wu L."/>
            <person name="Ma J."/>
        </authorList>
    </citation>
    <scope>NUCLEOTIDE SEQUENCE [LARGE SCALE GENOMIC DNA]</scope>
    <source>
        <strain evidence="11">CGMCC 4.7246</strain>
    </source>
</reference>
<keyword evidence="11" id="KW-1185">Reference proteome</keyword>
<keyword evidence="5 6" id="KW-0326">Glycosidase</keyword>
<comment type="catalytic activity">
    <reaction evidence="1">
        <text>Random endo-hydrolysis of N-acetyl-beta-D-glucosaminide (1-&gt;4)-beta-linkages in chitin and chitodextrins.</text>
        <dbReference type="EC" id="3.2.1.14"/>
    </reaction>
</comment>
<protein>
    <recommendedName>
        <fullName evidence="2">chitinase</fullName>
        <ecNumber evidence="2">3.2.1.14</ecNumber>
    </recommendedName>
</protein>
<dbReference type="PROSITE" id="PS51910">
    <property type="entry name" value="GH18_2"/>
    <property type="match status" value="1"/>
</dbReference>
<dbReference type="InterPro" id="IPR017853">
    <property type="entry name" value="GH"/>
</dbReference>
<evidence type="ECO:0000256" key="4">
    <source>
        <dbReference type="ARBA" id="ARBA00023024"/>
    </source>
</evidence>
<dbReference type="InterPro" id="IPR029070">
    <property type="entry name" value="Chitinase_insertion_sf"/>
</dbReference>
<feature type="domain" description="GH18" evidence="9">
    <location>
        <begin position="37"/>
        <end position="434"/>
    </location>
</feature>
<dbReference type="InterPro" id="IPR001579">
    <property type="entry name" value="Glyco_hydro_18_chit_AS"/>
</dbReference>
<dbReference type="Pfam" id="PF00704">
    <property type="entry name" value="Glyco_hydro_18"/>
    <property type="match status" value="1"/>
</dbReference>
<evidence type="ECO:0000256" key="8">
    <source>
        <dbReference type="SAM" id="SignalP"/>
    </source>
</evidence>
<dbReference type="InterPro" id="IPR011583">
    <property type="entry name" value="Chitinase_II/V-like_cat"/>
</dbReference>